<sequence length="138" mass="14938">MGEPTLTHAEARFRSTGADSHISAIFRHSGGAISTILASSEVAGPNRAQILGTKARIEIEGVWYAPTSFRVIAKNKDVIEEYRSDVSGGGKQFEADELENMVANGKISSDIMPLTETVAIMKTLDAVRASIGLRYPWE</sequence>
<dbReference type="Proteomes" id="UP001220530">
    <property type="component" value="Chromosome"/>
</dbReference>
<dbReference type="Gene3D" id="3.30.360.10">
    <property type="entry name" value="Dihydrodipicolinate Reductase, domain 2"/>
    <property type="match status" value="1"/>
</dbReference>
<protein>
    <recommendedName>
        <fullName evidence="4">Gfo/Idh/MocA-like oxidoreductase C-terminal domain-containing protein</fullName>
    </recommendedName>
</protein>
<organism evidence="2 3">
    <name type="scientific">Devosia algicola</name>
    <dbReference type="NCBI Taxonomy" id="3026418"/>
    <lineage>
        <taxon>Bacteria</taxon>
        <taxon>Pseudomonadati</taxon>
        <taxon>Pseudomonadota</taxon>
        <taxon>Alphaproteobacteria</taxon>
        <taxon>Hyphomicrobiales</taxon>
        <taxon>Devosiaceae</taxon>
        <taxon>Devosia</taxon>
    </lineage>
</organism>
<evidence type="ECO:0000313" key="2">
    <source>
        <dbReference type="EMBL" id="WDR03449.1"/>
    </source>
</evidence>
<dbReference type="RefSeq" id="WP_282219843.1">
    <property type="nucleotide sequence ID" value="NZ_CP118246.1"/>
</dbReference>
<keyword evidence="3" id="KW-1185">Reference proteome</keyword>
<gene>
    <name evidence="2" type="ORF">PSQ19_04905</name>
</gene>
<name>A0ABY7YQ48_9HYPH</name>
<proteinExistence type="predicted"/>
<dbReference type="PANTHER" id="PTHR22604:SF105">
    <property type="entry name" value="TRANS-1,2-DIHYDROBENZENE-1,2-DIOL DEHYDROGENASE"/>
    <property type="match status" value="1"/>
</dbReference>
<dbReference type="PANTHER" id="PTHR22604">
    <property type="entry name" value="OXIDOREDUCTASES"/>
    <property type="match status" value="1"/>
</dbReference>
<dbReference type="SUPFAM" id="SSF55347">
    <property type="entry name" value="Glyceraldehyde-3-phosphate dehydrogenase-like, C-terminal domain"/>
    <property type="match status" value="1"/>
</dbReference>
<dbReference type="EMBL" id="CP118246">
    <property type="protein sequence ID" value="WDR03449.1"/>
    <property type="molecule type" value="Genomic_DNA"/>
</dbReference>
<keyword evidence="1" id="KW-0560">Oxidoreductase</keyword>
<accession>A0ABY7YQ48</accession>
<evidence type="ECO:0000313" key="3">
    <source>
        <dbReference type="Proteomes" id="UP001220530"/>
    </source>
</evidence>
<dbReference type="InterPro" id="IPR050984">
    <property type="entry name" value="Gfo/Idh/MocA_domain"/>
</dbReference>
<reference evidence="2 3" key="1">
    <citation type="submission" date="2023-02" db="EMBL/GenBank/DDBJ databases">
        <title>Devosia algicola sp. nov., isolated from the phycosphere of marine algae.</title>
        <authorList>
            <person name="Kim J.M."/>
            <person name="Lee J.K."/>
            <person name="Choi B.J."/>
            <person name="Bayburt H."/>
            <person name="Jeon C.O."/>
        </authorList>
    </citation>
    <scope>NUCLEOTIDE SEQUENCE [LARGE SCALE GENOMIC DNA]</scope>
    <source>
        <strain evidence="2 3">G20-9</strain>
    </source>
</reference>
<evidence type="ECO:0000256" key="1">
    <source>
        <dbReference type="ARBA" id="ARBA00023002"/>
    </source>
</evidence>
<evidence type="ECO:0008006" key="4">
    <source>
        <dbReference type="Google" id="ProtNLM"/>
    </source>
</evidence>